<feature type="non-terminal residue" evidence="2">
    <location>
        <position position="732"/>
    </location>
</feature>
<sequence length="732" mass="83352">MNKLVILNLGKGSLQNGFPLVIVSLQSGDRYMQFTGSLAPAPDLVELYHRWQLLYELLYKARAINIRSFQTQLIDEDINEDEDDDITIDEADVTHVSDTEFDAICQQLQNRLDDWLDFEGFRPIERQLRKQLHPTDEIEFIIQTEDCELRKLPWYIWKFFHDYPRAEVSLSSLNFEPGKQVQNRDKQVRILAVLGDSTGIDTKADRQLLENLTEAETVFLVEPQRRELDEKLWDKQGWDILFFAGHSCTANDHKTGHIYINPLETLTISQLKNALKKAIERGLQLAIFNSCEGLGLAAQLADLHIPQMIVMREPVTDQVAQEFLKHFLTIFADGQSFYLAMREARERLQGIESECPGASWLPVIFQNPAQVPPTWQSLREHTDATLLLPSVPQVRPKFGKVVLASMAIATLIIAGRWLGILQSSELKAFDNLMTQQPRESGDRRILIVGADEEDISSSRYGYPLPDDILAKLLNKLQTYQPSVIGIDIFRDQPVPINDPNSHQALVVQMEENQNLVAVCAGTILKESIAPPPEISPQQVGFVDLYDDLQQTKGQDDIVRRHLLTRSPNTISKPSRCTTSYSFGWQLVYRYLDAKGITVETIDKDWKFGSIVTKRLQSRSGGYQNLDAKGNQLLINYRHTPEIAQQVTVRDVLNDSDNFNPAWVKDRVVLIGITAQSVPDIHDTPYGEIRGLFIHAHAVSQILSAVEENRPLLWWLPQWVDGIFIFFWSFTGG</sequence>
<evidence type="ECO:0000313" key="2">
    <source>
        <dbReference type="EMBL" id="NER27597.1"/>
    </source>
</evidence>
<dbReference type="AlphaFoldDB" id="A0A6B3N7K2"/>
<evidence type="ECO:0000259" key="1">
    <source>
        <dbReference type="SMART" id="SM01080"/>
    </source>
</evidence>
<protein>
    <submittedName>
        <fullName evidence="2">CHASE2 domain-containing protein</fullName>
    </submittedName>
</protein>
<accession>A0A6B3N7K2</accession>
<gene>
    <name evidence="2" type="ORF">F6J89_08165</name>
</gene>
<name>A0A6B3N7K2_9CYAN</name>
<dbReference type="EMBL" id="JAAHFQ010000114">
    <property type="protein sequence ID" value="NER27597.1"/>
    <property type="molecule type" value="Genomic_DNA"/>
</dbReference>
<dbReference type="Pfam" id="PF05226">
    <property type="entry name" value="CHASE2"/>
    <property type="match status" value="1"/>
</dbReference>
<dbReference type="SMART" id="SM01080">
    <property type="entry name" value="CHASE2"/>
    <property type="match status" value="1"/>
</dbReference>
<dbReference type="InterPro" id="IPR007890">
    <property type="entry name" value="CHASE2"/>
</dbReference>
<feature type="domain" description="CHASE2" evidence="1">
    <location>
        <begin position="421"/>
        <end position="732"/>
    </location>
</feature>
<dbReference type="InterPro" id="IPR024983">
    <property type="entry name" value="CHAT_dom"/>
</dbReference>
<dbReference type="Pfam" id="PF12770">
    <property type="entry name" value="CHAT"/>
    <property type="match status" value="1"/>
</dbReference>
<reference evidence="2" key="1">
    <citation type="submission" date="2019-11" db="EMBL/GenBank/DDBJ databases">
        <title>Genomic insights into an expanded diversity of filamentous marine cyanobacteria reveals the extraordinary biosynthetic potential of Moorea and Okeania.</title>
        <authorList>
            <person name="Ferreira Leao T."/>
            <person name="Wang M."/>
            <person name="Moss N."/>
            <person name="Da Silva R."/>
            <person name="Sanders J."/>
            <person name="Nurk S."/>
            <person name="Gurevich A."/>
            <person name="Humphrey G."/>
            <person name="Reher R."/>
            <person name="Zhu Q."/>
            <person name="Belda-Ferre P."/>
            <person name="Glukhov E."/>
            <person name="Rex R."/>
            <person name="Dorrestein P.C."/>
            <person name="Knight R."/>
            <person name="Pevzner P."/>
            <person name="Gerwick W.H."/>
            <person name="Gerwick L."/>
        </authorList>
    </citation>
    <scope>NUCLEOTIDE SEQUENCE</scope>
    <source>
        <strain evidence="2">SIO1C4</strain>
    </source>
</reference>
<comment type="caution">
    <text evidence="2">The sequence shown here is derived from an EMBL/GenBank/DDBJ whole genome shotgun (WGS) entry which is preliminary data.</text>
</comment>
<organism evidence="2">
    <name type="scientific">Symploca sp. SIO1C4</name>
    <dbReference type="NCBI Taxonomy" id="2607765"/>
    <lineage>
        <taxon>Bacteria</taxon>
        <taxon>Bacillati</taxon>
        <taxon>Cyanobacteriota</taxon>
        <taxon>Cyanophyceae</taxon>
        <taxon>Coleofasciculales</taxon>
        <taxon>Coleofasciculaceae</taxon>
        <taxon>Symploca</taxon>
    </lineage>
</organism>
<proteinExistence type="predicted"/>